<comment type="caution">
    <text evidence="3">The sequence shown here is derived from an EMBL/GenBank/DDBJ whole genome shotgun (WGS) entry which is preliminary data.</text>
</comment>
<feature type="domain" description="YceM-like C-terminal" evidence="2">
    <location>
        <begin position="130"/>
        <end position="240"/>
    </location>
</feature>
<evidence type="ECO:0000259" key="1">
    <source>
        <dbReference type="Pfam" id="PF01408"/>
    </source>
</evidence>
<dbReference type="Proteomes" id="UP001595807">
    <property type="component" value="Unassembled WGS sequence"/>
</dbReference>
<evidence type="ECO:0000313" key="4">
    <source>
        <dbReference type="Proteomes" id="UP001595807"/>
    </source>
</evidence>
<dbReference type="InterPro" id="IPR048477">
    <property type="entry name" value="YceM-like_C"/>
</dbReference>
<evidence type="ECO:0000313" key="3">
    <source>
        <dbReference type="EMBL" id="MFC3927239.1"/>
    </source>
</evidence>
<dbReference type="Pfam" id="PF01408">
    <property type="entry name" value="GFO_IDH_MocA"/>
    <property type="match status" value="1"/>
</dbReference>
<sequence>MKHIAIVGIGGISQKAYLPYLRQLTGIQWHLFTRNQAVLEETASLFHRVTTYQSMEDLLVAPLDGVLIHAATVAHVELAIHFLSRGIPVYMDKPLAETYTEAKSLYDLAAAHDTFLMTGFNRRFAPRVAELKAVADKTKIRVEKNDTNRTGDKTFKLFDFFIHPLDTALFLANGRAVEGDFRYQLTADGQLRQVAVTLTTDQDELVQVGMNFQSGSRYEIMEVQSPSGTYQLENLDSLRIWQGEDVLNKNFGSWDTTLYKRGFETTVDQFLQALETGQNPVDPTSSLLSHFFIDQINQSTTTSGKLVVTLPE</sequence>
<proteinExistence type="predicted"/>
<dbReference type="Gene3D" id="3.40.50.720">
    <property type="entry name" value="NAD(P)-binding Rossmann-like Domain"/>
    <property type="match status" value="1"/>
</dbReference>
<dbReference type="RefSeq" id="WP_380424528.1">
    <property type="nucleotide sequence ID" value="NZ_JBHRZV010000004.1"/>
</dbReference>
<dbReference type="PANTHER" id="PTHR43708:SF4">
    <property type="entry name" value="OXIDOREDUCTASE YCEM-RELATED"/>
    <property type="match status" value="1"/>
</dbReference>
<organism evidence="3 4">
    <name type="scientific">Streptococcus caprae</name>
    <dbReference type="NCBI Taxonomy" id="1640501"/>
    <lineage>
        <taxon>Bacteria</taxon>
        <taxon>Bacillati</taxon>
        <taxon>Bacillota</taxon>
        <taxon>Bacilli</taxon>
        <taxon>Lactobacillales</taxon>
        <taxon>Streptococcaceae</taxon>
        <taxon>Streptococcus</taxon>
    </lineage>
</organism>
<gene>
    <name evidence="3" type="ORF">ACFORF_01135</name>
</gene>
<name>A0ABV8CSX8_9STRE</name>
<reference evidence="4" key="1">
    <citation type="journal article" date="2019" name="Int. J. Syst. Evol. Microbiol.">
        <title>The Global Catalogue of Microorganisms (GCM) 10K type strain sequencing project: providing services to taxonomists for standard genome sequencing and annotation.</title>
        <authorList>
            <consortium name="The Broad Institute Genomics Platform"/>
            <consortium name="The Broad Institute Genome Sequencing Center for Infectious Disease"/>
            <person name="Wu L."/>
            <person name="Ma J."/>
        </authorList>
    </citation>
    <scope>NUCLEOTIDE SEQUENCE [LARGE SCALE GENOMIC DNA]</scope>
    <source>
        <strain evidence="4">CCUG 67170</strain>
    </source>
</reference>
<protein>
    <submittedName>
        <fullName evidence="3">Gfo/Idh/MocA family protein</fullName>
    </submittedName>
</protein>
<dbReference type="SUPFAM" id="SSF55347">
    <property type="entry name" value="Glyceraldehyde-3-phosphate dehydrogenase-like, C-terminal domain"/>
    <property type="match status" value="1"/>
</dbReference>
<dbReference type="SUPFAM" id="SSF51735">
    <property type="entry name" value="NAD(P)-binding Rossmann-fold domains"/>
    <property type="match status" value="1"/>
</dbReference>
<dbReference type="PANTHER" id="PTHR43708">
    <property type="entry name" value="CONSERVED EXPRESSED OXIDOREDUCTASE (EUROFUNG)"/>
    <property type="match status" value="1"/>
</dbReference>
<dbReference type="Gene3D" id="3.30.360.10">
    <property type="entry name" value="Dihydrodipicolinate Reductase, domain 2"/>
    <property type="match status" value="1"/>
</dbReference>
<dbReference type="InterPro" id="IPR000683">
    <property type="entry name" value="Gfo/Idh/MocA-like_OxRdtase_N"/>
</dbReference>
<dbReference type="InterPro" id="IPR036291">
    <property type="entry name" value="NAD(P)-bd_dom_sf"/>
</dbReference>
<dbReference type="EMBL" id="JBHRZV010000004">
    <property type="protein sequence ID" value="MFC3927239.1"/>
    <property type="molecule type" value="Genomic_DNA"/>
</dbReference>
<dbReference type="Pfam" id="PF21378">
    <property type="entry name" value="YceM-like_C"/>
    <property type="match status" value="1"/>
</dbReference>
<feature type="domain" description="Gfo/Idh/MocA-like oxidoreductase N-terminal" evidence="1">
    <location>
        <begin position="3"/>
        <end position="120"/>
    </location>
</feature>
<keyword evidence="4" id="KW-1185">Reference proteome</keyword>
<evidence type="ECO:0000259" key="2">
    <source>
        <dbReference type="Pfam" id="PF21378"/>
    </source>
</evidence>
<dbReference type="InterPro" id="IPR051317">
    <property type="entry name" value="Gfo/Idh/MocA_oxidoreduct"/>
</dbReference>
<accession>A0ABV8CSX8</accession>